<comment type="catalytic activity">
    <reaction evidence="15">
        <text>[GlcNAc-(1-&gt;4)-Mur2Ac(oyl-L-Ala-gamma-D-Glu-L-Lys-D-Ala-D-Ala)](n)-di-trans,octa-cis-undecaprenyl diphosphate + beta-D-GlcNAc-(1-&gt;4)-Mur2Ac(oyl-L-Ala-gamma-D-Glu-L-Lys-D-Ala-D-Ala)-di-trans,octa-cis-undecaprenyl diphosphate = [GlcNAc-(1-&gt;4)-Mur2Ac(oyl-L-Ala-gamma-D-Glu-L-Lys-D-Ala-D-Ala)](n+1)-di-trans,octa-cis-undecaprenyl diphosphate + di-trans,octa-cis-undecaprenyl diphosphate + H(+)</text>
        <dbReference type="Rhea" id="RHEA:23708"/>
        <dbReference type="Rhea" id="RHEA-COMP:9602"/>
        <dbReference type="Rhea" id="RHEA-COMP:9603"/>
        <dbReference type="ChEBI" id="CHEBI:15378"/>
        <dbReference type="ChEBI" id="CHEBI:58405"/>
        <dbReference type="ChEBI" id="CHEBI:60033"/>
        <dbReference type="ChEBI" id="CHEBI:78435"/>
        <dbReference type="EC" id="2.4.99.28"/>
    </reaction>
</comment>
<keyword evidence="8 17" id="KW-0472">Membrane</keyword>
<feature type="transmembrane region" description="Helical" evidence="17">
    <location>
        <begin position="42"/>
        <end position="62"/>
    </location>
</feature>
<dbReference type="PANTHER" id="PTHR30474">
    <property type="entry name" value="CELL CYCLE PROTEIN"/>
    <property type="match status" value="1"/>
</dbReference>
<keyword evidence="2" id="KW-0328">Glycosyltransferase</keyword>
<evidence type="ECO:0000256" key="16">
    <source>
        <dbReference type="ARBA" id="ARBA00049966"/>
    </source>
</evidence>
<evidence type="ECO:0000256" key="15">
    <source>
        <dbReference type="ARBA" id="ARBA00049902"/>
    </source>
</evidence>
<dbReference type="Proteomes" id="UP000308444">
    <property type="component" value="Unassembled WGS sequence"/>
</dbReference>
<dbReference type="AlphaFoldDB" id="A0A9X8ZZH8"/>
<comment type="subcellular location">
    <subcellularLocation>
        <location evidence="1">Membrane</location>
        <topology evidence="1">Multi-pass membrane protein</topology>
    </subcellularLocation>
</comment>
<evidence type="ECO:0000256" key="17">
    <source>
        <dbReference type="SAM" id="Phobius"/>
    </source>
</evidence>
<accession>A0A9X8ZZH8</accession>
<keyword evidence="5" id="KW-0133">Cell shape</keyword>
<gene>
    <name evidence="18" type="ORF">FC695_40995</name>
</gene>
<dbReference type="EC" id="2.4.99.28" evidence="14"/>
<dbReference type="Pfam" id="PF01098">
    <property type="entry name" value="FTSW_RODA_SPOVE"/>
    <property type="match status" value="1"/>
</dbReference>
<organism evidence="18 19">
    <name type="scientific">Bacillus cereus</name>
    <dbReference type="NCBI Taxonomy" id="1396"/>
    <lineage>
        <taxon>Bacteria</taxon>
        <taxon>Bacillati</taxon>
        <taxon>Bacillota</taxon>
        <taxon>Bacilli</taxon>
        <taxon>Bacillales</taxon>
        <taxon>Bacillaceae</taxon>
        <taxon>Bacillus</taxon>
        <taxon>Bacillus cereus group</taxon>
    </lineage>
</organism>
<comment type="caution">
    <text evidence="18">The sequence shown here is derived from an EMBL/GenBank/DDBJ whole genome shotgun (WGS) entry which is preliminary data.</text>
</comment>
<name>A0A9X8ZZH8_BACCE</name>
<evidence type="ECO:0000256" key="10">
    <source>
        <dbReference type="ARBA" id="ARBA00033270"/>
    </source>
</evidence>
<evidence type="ECO:0000313" key="18">
    <source>
        <dbReference type="EMBL" id="TKI83779.1"/>
    </source>
</evidence>
<dbReference type="GO" id="GO:0051301">
    <property type="term" value="P:cell division"/>
    <property type="evidence" value="ECO:0007669"/>
    <property type="project" value="InterPro"/>
</dbReference>
<dbReference type="GO" id="GO:0009252">
    <property type="term" value="P:peptidoglycan biosynthetic process"/>
    <property type="evidence" value="ECO:0007669"/>
    <property type="project" value="UniProtKB-KW"/>
</dbReference>
<keyword evidence="7 17" id="KW-1133">Transmembrane helix</keyword>
<dbReference type="GO" id="GO:0008955">
    <property type="term" value="F:peptidoglycan glycosyltransferase activity"/>
    <property type="evidence" value="ECO:0007669"/>
    <property type="project" value="UniProtKB-EC"/>
</dbReference>
<protein>
    <recommendedName>
        <fullName evidence="12">Probable peptidoglycan glycosyltransferase FtsW</fullName>
        <ecNumber evidence="14">2.4.99.28</ecNumber>
    </recommendedName>
    <alternativeName>
        <fullName evidence="13">Cell division protein FtsW</fullName>
    </alternativeName>
    <alternativeName>
        <fullName evidence="10">Cell wall polymerase</fullName>
    </alternativeName>
    <alternativeName>
        <fullName evidence="9">Peptidoglycan polymerase</fullName>
    </alternativeName>
</protein>
<dbReference type="GO" id="GO:0005886">
    <property type="term" value="C:plasma membrane"/>
    <property type="evidence" value="ECO:0007669"/>
    <property type="project" value="TreeGrafter"/>
</dbReference>
<comment type="similarity">
    <text evidence="11">Belongs to the SEDS family. FtsW subfamily.</text>
</comment>
<evidence type="ECO:0000256" key="8">
    <source>
        <dbReference type="ARBA" id="ARBA00023136"/>
    </source>
</evidence>
<dbReference type="GO" id="GO:0015648">
    <property type="term" value="F:lipid-linked peptidoglycan transporter activity"/>
    <property type="evidence" value="ECO:0007669"/>
    <property type="project" value="TreeGrafter"/>
</dbReference>
<evidence type="ECO:0000256" key="3">
    <source>
        <dbReference type="ARBA" id="ARBA00022679"/>
    </source>
</evidence>
<dbReference type="PANTHER" id="PTHR30474:SF2">
    <property type="entry name" value="PEPTIDOGLYCAN GLYCOSYLTRANSFERASE FTSW-RELATED"/>
    <property type="match status" value="1"/>
</dbReference>
<evidence type="ECO:0000256" key="1">
    <source>
        <dbReference type="ARBA" id="ARBA00004141"/>
    </source>
</evidence>
<evidence type="ECO:0000256" key="2">
    <source>
        <dbReference type="ARBA" id="ARBA00022676"/>
    </source>
</evidence>
<proteinExistence type="inferred from homology"/>
<dbReference type="GO" id="GO:0008360">
    <property type="term" value="P:regulation of cell shape"/>
    <property type="evidence" value="ECO:0007669"/>
    <property type="project" value="UniProtKB-KW"/>
</dbReference>
<dbReference type="GO" id="GO:0032153">
    <property type="term" value="C:cell division site"/>
    <property type="evidence" value="ECO:0007669"/>
    <property type="project" value="TreeGrafter"/>
</dbReference>
<keyword evidence="6" id="KW-0573">Peptidoglycan synthesis</keyword>
<evidence type="ECO:0000256" key="12">
    <source>
        <dbReference type="ARBA" id="ARBA00041185"/>
    </source>
</evidence>
<evidence type="ECO:0000313" key="19">
    <source>
        <dbReference type="Proteomes" id="UP000308444"/>
    </source>
</evidence>
<evidence type="ECO:0000256" key="13">
    <source>
        <dbReference type="ARBA" id="ARBA00041418"/>
    </source>
</evidence>
<sequence>NSFIAIGSGGITGRGFGNSIQKTGYLPEPHTDFIMAIVSEELGFIGVFILLAGVLTIVLRSLKIAQLCVDPFGSFIAIGIGCMIGMQSIVNLGGITGLFPLTGTPFPFISFGGSSLM</sequence>
<keyword evidence="3" id="KW-0808">Transferase</keyword>
<evidence type="ECO:0000256" key="14">
    <source>
        <dbReference type="ARBA" id="ARBA00044770"/>
    </source>
</evidence>
<feature type="non-terminal residue" evidence="18">
    <location>
        <position position="1"/>
    </location>
</feature>
<evidence type="ECO:0000256" key="9">
    <source>
        <dbReference type="ARBA" id="ARBA00032370"/>
    </source>
</evidence>
<evidence type="ECO:0000256" key="7">
    <source>
        <dbReference type="ARBA" id="ARBA00022989"/>
    </source>
</evidence>
<dbReference type="EMBL" id="SZOH01004657">
    <property type="protein sequence ID" value="TKI83779.1"/>
    <property type="molecule type" value="Genomic_DNA"/>
</dbReference>
<evidence type="ECO:0000256" key="4">
    <source>
        <dbReference type="ARBA" id="ARBA00022692"/>
    </source>
</evidence>
<comment type="function">
    <text evidence="16">Peptidoglycan polymerase that is essential for cell division.</text>
</comment>
<reference evidence="18 19" key="1">
    <citation type="journal article" date="2019" name="Environ. Microbiol.">
        <title>An active ?-lactamase is a part of an orchestrated cell wall stress resistance network of Bacillus subtilis and related rhizosphere species.</title>
        <authorList>
            <person name="Bucher T."/>
            <person name="Keren-Paz A."/>
            <person name="Hausser J."/>
            <person name="Olender T."/>
            <person name="Cytryn E."/>
            <person name="Kolodkin-Gal I."/>
        </authorList>
    </citation>
    <scope>NUCLEOTIDE SEQUENCE [LARGE SCALE GENOMIC DNA]</scope>
    <source>
        <strain evidence="18 19">I32</strain>
    </source>
</reference>
<evidence type="ECO:0000256" key="11">
    <source>
        <dbReference type="ARBA" id="ARBA00038053"/>
    </source>
</evidence>
<keyword evidence="4 17" id="KW-0812">Transmembrane</keyword>
<evidence type="ECO:0000256" key="6">
    <source>
        <dbReference type="ARBA" id="ARBA00022984"/>
    </source>
</evidence>
<evidence type="ECO:0000256" key="5">
    <source>
        <dbReference type="ARBA" id="ARBA00022960"/>
    </source>
</evidence>
<feature type="transmembrane region" description="Helical" evidence="17">
    <location>
        <begin position="74"/>
        <end position="99"/>
    </location>
</feature>
<feature type="non-terminal residue" evidence="18">
    <location>
        <position position="117"/>
    </location>
</feature>
<dbReference type="InterPro" id="IPR001182">
    <property type="entry name" value="FtsW/RodA"/>
</dbReference>